<protein>
    <recommendedName>
        <fullName evidence="2">SGNH domain-containing protein</fullName>
    </recommendedName>
</protein>
<dbReference type="Proteomes" id="UP000245506">
    <property type="component" value="Unassembled WGS sequence"/>
</dbReference>
<organism evidence="3 4">
    <name type="scientific">Leucothrix arctica</name>
    <dbReference type="NCBI Taxonomy" id="1481894"/>
    <lineage>
        <taxon>Bacteria</taxon>
        <taxon>Pseudomonadati</taxon>
        <taxon>Pseudomonadota</taxon>
        <taxon>Gammaproteobacteria</taxon>
        <taxon>Thiotrichales</taxon>
        <taxon>Thiotrichaceae</taxon>
        <taxon>Leucothrix</taxon>
    </lineage>
</organism>
<accession>A0A317C8T5</accession>
<evidence type="ECO:0000313" key="4">
    <source>
        <dbReference type="Proteomes" id="UP000245506"/>
    </source>
</evidence>
<feature type="signal peptide" evidence="1">
    <location>
        <begin position="1"/>
        <end position="26"/>
    </location>
</feature>
<feature type="chain" id="PRO_5016263201" description="SGNH domain-containing protein" evidence="1">
    <location>
        <begin position="27"/>
        <end position="274"/>
    </location>
</feature>
<proteinExistence type="predicted"/>
<dbReference type="Pfam" id="PF19040">
    <property type="entry name" value="SGNH"/>
    <property type="match status" value="1"/>
</dbReference>
<name>A0A317C8T5_9GAMM</name>
<dbReference type="EMBL" id="QGKL01000039">
    <property type="protein sequence ID" value="PWQ94717.1"/>
    <property type="molecule type" value="Genomic_DNA"/>
</dbReference>
<dbReference type="SUPFAM" id="SSF52266">
    <property type="entry name" value="SGNH hydrolase"/>
    <property type="match status" value="1"/>
</dbReference>
<evidence type="ECO:0000313" key="3">
    <source>
        <dbReference type="EMBL" id="PWQ94717.1"/>
    </source>
</evidence>
<comment type="caution">
    <text evidence="3">The sequence shown here is derived from an EMBL/GenBank/DDBJ whole genome shotgun (WGS) entry which is preliminary data.</text>
</comment>
<feature type="domain" description="SGNH" evidence="2">
    <location>
        <begin position="58"/>
        <end position="263"/>
    </location>
</feature>
<gene>
    <name evidence="3" type="ORF">DKT75_15630</name>
</gene>
<keyword evidence="4" id="KW-1185">Reference proteome</keyword>
<dbReference type="AlphaFoldDB" id="A0A317C8T5"/>
<dbReference type="OrthoDB" id="5622624at2"/>
<dbReference type="InterPro" id="IPR043968">
    <property type="entry name" value="SGNH"/>
</dbReference>
<reference evidence="3 4" key="1">
    <citation type="submission" date="2018-05" db="EMBL/GenBank/DDBJ databases">
        <title>Leucothrix arctica sp. nov., isolated from Arctic seawater.</title>
        <authorList>
            <person name="Choi A."/>
            <person name="Baek K."/>
        </authorList>
    </citation>
    <scope>NUCLEOTIDE SEQUENCE [LARGE SCALE GENOMIC DNA]</scope>
    <source>
        <strain evidence="3 4">IMCC9719</strain>
    </source>
</reference>
<evidence type="ECO:0000259" key="2">
    <source>
        <dbReference type="Pfam" id="PF19040"/>
    </source>
</evidence>
<dbReference type="RefSeq" id="WP_109824391.1">
    <property type="nucleotide sequence ID" value="NZ_QGKL01000039.1"/>
</dbReference>
<sequence>MNGLTALVSGALLSGVVLLTPSVVSAANNELIKHSNTKYSGDYTFRHCKAITKKPFDLKAQRRKVLIIGDSQACDFYNGVVETGRLKKYQVSMRYIPYQCQPTFDTNVIAPKDRPLCSKEARADSLRLAADQIKEADIVIFTARWKLKAARALPHTLKYLKFRANQRVFVLGNKNFGKINIRKYLRMSPDKLPKQTNDVPRHIRTVNTILQEGLKGTRVSYIDQQKVLCGGSDEHCHVFTSNRKLISYDGWHLTESGARFAGSLLFRKTKLGSL</sequence>
<evidence type="ECO:0000256" key="1">
    <source>
        <dbReference type="SAM" id="SignalP"/>
    </source>
</evidence>
<keyword evidence="1" id="KW-0732">Signal</keyword>